<protein>
    <submittedName>
        <fullName evidence="2">Uncharacterized protein</fullName>
    </submittedName>
</protein>
<keyword evidence="1" id="KW-0732">Signal</keyword>
<evidence type="ECO:0000313" key="2">
    <source>
        <dbReference type="Ensembl" id="ENSSORP00005036447.1"/>
    </source>
</evidence>
<reference evidence="2" key="1">
    <citation type="submission" date="2019-06" db="EMBL/GenBank/DDBJ databases">
        <authorList>
            <consortium name="Wellcome Sanger Institute Data Sharing"/>
        </authorList>
    </citation>
    <scope>NUCLEOTIDE SEQUENCE [LARGE SCALE GENOMIC DNA]</scope>
</reference>
<dbReference type="PROSITE" id="PS51257">
    <property type="entry name" value="PROKAR_LIPOPROTEIN"/>
    <property type="match status" value="1"/>
</dbReference>
<name>A0A673B754_9TELE</name>
<organism evidence="2 3">
    <name type="scientific">Sphaeramia orbicularis</name>
    <name type="common">orbiculate cardinalfish</name>
    <dbReference type="NCBI Taxonomy" id="375764"/>
    <lineage>
        <taxon>Eukaryota</taxon>
        <taxon>Metazoa</taxon>
        <taxon>Chordata</taxon>
        <taxon>Craniata</taxon>
        <taxon>Vertebrata</taxon>
        <taxon>Euteleostomi</taxon>
        <taxon>Actinopterygii</taxon>
        <taxon>Neopterygii</taxon>
        <taxon>Teleostei</taxon>
        <taxon>Neoteleostei</taxon>
        <taxon>Acanthomorphata</taxon>
        <taxon>Gobiaria</taxon>
        <taxon>Kurtiformes</taxon>
        <taxon>Apogonoidei</taxon>
        <taxon>Apogonidae</taxon>
        <taxon>Apogoninae</taxon>
        <taxon>Sphaeramia</taxon>
    </lineage>
</organism>
<dbReference type="Proteomes" id="UP000472271">
    <property type="component" value="Chromosome 4"/>
</dbReference>
<feature type="chain" id="PRO_5045155151" evidence="1">
    <location>
        <begin position="23"/>
        <end position="91"/>
    </location>
</feature>
<reference evidence="2" key="3">
    <citation type="submission" date="2025-09" db="UniProtKB">
        <authorList>
            <consortium name="Ensembl"/>
        </authorList>
    </citation>
    <scope>IDENTIFICATION</scope>
</reference>
<dbReference type="Ensembl" id="ENSSORT00005037411.1">
    <property type="protein sequence ID" value="ENSSORP00005036447.1"/>
    <property type="gene ID" value="ENSSORG00005017181.1"/>
</dbReference>
<feature type="signal peptide" evidence="1">
    <location>
        <begin position="1"/>
        <end position="22"/>
    </location>
</feature>
<proteinExistence type="predicted"/>
<accession>A0A673B754</accession>
<evidence type="ECO:0000256" key="1">
    <source>
        <dbReference type="SAM" id="SignalP"/>
    </source>
</evidence>
<reference evidence="2" key="2">
    <citation type="submission" date="2025-08" db="UniProtKB">
        <authorList>
            <consortium name="Ensembl"/>
        </authorList>
    </citation>
    <scope>IDENTIFICATION</scope>
</reference>
<keyword evidence="3" id="KW-1185">Reference proteome</keyword>
<sequence length="91" mass="9758">MTKPQTTFTSLIICCMVMAATACMISPSPSILSTHGATTLQRKPLVHPSSAAANVDSASSVRRLQFNLDSDAGEWHQKAKENLTQPCQNSP</sequence>
<evidence type="ECO:0000313" key="3">
    <source>
        <dbReference type="Proteomes" id="UP000472271"/>
    </source>
</evidence>
<dbReference type="InParanoid" id="A0A673B754"/>
<dbReference type="AlphaFoldDB" id="A0A673B754"/>